<dbReference type="EC" id="1.4.3.-" evidence="14"/>
<dbReference type="Pfam" id="PF02728">
    <property type="entry name" value="Cu_amine_oxidN3"/>
    <property type="match status" value="1"/>
</dbReference>
<evidence type="ECO:0000256" key="1">
    <source>
        <dbReference type="ARBA" id="ARBA00001935"/>
    </source>
</evidence>
<dbReference type="SUPFAM" id="SSF49998">
    <property type="entry name" value="Amine oxidase catalytic domain"/>
    <property type="match status" value="1"/>
</dbReference>
<feature type="compositionally biased region" description="Low complexity" evidence="15">
    <location>
        <begin position="1"/>
        <end position="13"/>
    </location>
</feature>
<dbReference type="InterPro" id="IPR016182">
    <property type="entry name" value="Cu_amine_oxidase_N-reg"/>
</dbReference>
<feature type="active site" description="Schiff-base intermediate with substrate; via topaquinone" evidence="12">
    <location>
        <position position="466"/>
    </location>
</feature>
<dbReference type="SUPFAM" id="SSF54416">
    <property type="entry name" value="Amine oxidase N-terminal region"/>
    <property type="match status" value="2"/>
</dbReference>
<dbReference type="FunFam" id="2.70.98.20:FF:000006">
    <property type="entry name" value="Amine oxidase"/>
    <property type="match status" value="1"/>
</dbReference>
<evidence type="ECO:0000259" key="18">
    <source>
        <dbReference type="Pfam" id="PF02728"/>
    </source>
</evidence>
<evidence type="ECO:0000313" key="20">
    <source>
        <dbReference type="Proteomes" id="UP000250043"/>
    </source>
</evidence>
<evidence type="ECO:0000256" key="5">
    <source>
        <dbReference type="ARBA" id="ARBA00011738"/>
    </source>
</evidence>
<evidence type="ECO:0000256" key="9">
    <source>
        <dbReference type="ARBA" id="ARBA00023008"/>
    </source>
</evidence>
<feature type="active site" description="Proton acceptor" evidence="12">
    <location>
        <position position="381"/>
    </location>
</feature>
<dbReference type="InterPro" id="IPR015798">
    <property type="entry name" value="Cu_amine_oxidase_C"/>
</dbReference>
<keyword evidence="6 14" id="KW-0479">Metal-binding</keyword>
<gene>
    <name evidence="19" type="ORF">OBBRIDRAFT_761697</name>
</gene>
<dbReference type="PANTHER" id="PTHR10638:SF86">
    <property type="entry name" value="COPPER AMINE OXIDASE 1-RELATED"/>
    <property type="match status" value="1"/>
</dbReference>
<feature type="domain" description="Copper amine oxidase N3-terminal" evidence="18">
    <location>
        <begin position="134"/>
        <end position="227"/>
    </location>
</feature>
<protein>
    <recommendedName>
        <fullName evidence="14">Amine oxidase</fullName>
        <ecNumber evidence="14">1.4.3.-</ecNumber>
    </recommendedName>
</protein>
<comment type="cofactor">
    <cofactor evidence="3">
        <name>Zn(2+)</name>
        <dbReference type="ChEBI" id="CHEBI:29105"/>
    </cofactor>
</comment>
<dbReference type="InterPro" id="IPR036460">
    <property type="entry name" value="Cu_amine_oxidase_C_sf"/>
</dbReference>
<feature type="domain" description="Copper amine oxidase catalytic" evidence="16">
    <location>
        <begin position="304"/>
        <end position="719"/>
    </location>
</feature>
<dbReference type="InterPro" id="IPR049948">
    <property type="entry name" value="Cu_Am_ox_TPQ-bd"/>
</dbReference>
<evidence type="ECO:0000256" key="12">
    <source>
        <dbReference type="PIRSR" id="PIRSR600269-50"/>
    </source>
</evidence>
<comment type="cofactor">
    <cofactor evidence="14">
        <name>Cu cation</name>
        <dbReference type="ChEBI" id="CHEBI:23378"/>
    </cofactor>
    <text evidence="14">Contains 1 topaquinone per subunit.</text>
</comment>
<evidence type="ECO:0000256" key="15">
    <source>
        <dbReference type="SAM" id="MobiDB-lite"/>
    </source>
</evidence>
<evidence type="ECO:0000256" key="10">
    <source>
        <dbReference type="ARBA" id="ARBA00023211"/>
    </source>
</evidence>
<dbReference type="GO" id="GO:0005507">
    <property type="term" value="F:copper ion binding"/>
    <property type="evidence" value="ECO:0007669"/>
    <property type="project" value="InterPro"/>
</dbReference>
<dbReference type="InterPro" id="IPR015800">
    <property type="entry name" value="Cu_amine_oxidase_N2"/>
</dbReference>
<comment type="cofactor">
    <cofactor evidence="1">
        <name>Cu cation</name>
        <dbReference type="ChEBI" id="CHEBI:23378"/>
    </cofactor>
</comment>
<comment type="PTM">
    <text evidence="13 14">Topaquinone (TPQ) is generated by copper-dependent autoxidation of a specific tyrosyl residue.</text>
</comment>
<feature type="region of interest" description="Disordered" evidence="15">
    <location>
        <begin position="721"/>
        <end position="742"/>
    </location>
</feature>
<dbReference type="AlphaFoldDB" id="A0A8E2DHU8"/>
<dbReference type="PROSITE" id="PS01164">
    <property type="entry name" value="COPPER_AMINE_OXID_1"/>
    <property type="match status" value="1"/>
</dbReference>
<dbReference type="Gene3D" id="3.10.450.40">
    <property type="match status" value="2"/>
</dbReference>
<name>A0A8E2DHU8_9APHY</name>
<evidence type="ECO:0000256" key="2">
    <source>
        <dbReference type="ARBA" id="ARBA00001936"/>
    </source>
</evidence>
<evidence type="ECO:0000256" key="4">
    <source>
        <dbReference type="ARBA" id="ARBA00007983"/>
    </source>
</evidence>
<keyword evidence="20" id="KW-1185">Reference proteome</keyword>
<dbReference type="InterPro" id="IPR049947">
    <property type="entry name" value="Cu_Am_Ox_Cu-bd"/>
</dbReference>
<keyword evidence="7 12" id="KW-0801">TPQ</keyword>
<accession>A0A8E2DHU8</accession>
<dbReference type="GO" id="GO:0009308">
    <property type="term" value="P:amine metabolic process"/>
    <property type="evidence" value="ECO:0007669"/>
    <property type="project" value="UniProtKB-UniRule"/>
</dbReference>
<dbReference type="GO" id="GO:0048038">
    <property type="term" value="F:quinone binding"/>
    <property type="evidence" value="ECO:0007669"/>
    <property type="project" value="InterPro"/>
</dbReference>
<comment type="catalytic activity">
    <reaction evidence="11">
        <text>a primary methyl amine + O2 + H2O = an aldehyde + H2O2 + NH4(+)</text>
        <dbReference type="Rhea" id="RHEA:16153"/>
        <dbReference type="ChEBI" id="CHEBI:15377"/>
        <dbReference type="ChEBI" id="CHEBI:15379"/>
        <dbReference type="ChEBI" id="CHEBI:16240"/>
        <dbReference type="ChEBI" id="CHEBI:17478"/>
        <dbReference type="ChEBI" id="CHEBI:28938"/>
        <dbReference type="ChEBI" id="CHEBI:228804"/>
        <dbReference type="EC" id="1.4.3.21"/>
    </reaction>
</comment>
<evidence type="ECO:0000256" key="3">
    <source>
        <dbReference type="ARBA" id="ARBA00001947"/>
    </source>
</evidence>
<comment type="similarity">
    <text evidence="4 14">Belongs to the copper/topaquinone oxidase family.</text>
</comment>
<evidence type="ECO:0000256" key="8">
    <source>
        <dbReference type="ARBA" id="ARBA00023002"/>
    </source>
</evidence>
<dbReference type="Gene3D" id="2.70.98.20">
    <property type="entry name" value="Copper amine oxidase, catalytic domain"/>
    <property type="match status" value="1"/>
</dbReference>
<dbReference type="EMBL" id="KV722539">
    <property type="protein sequence ID" value="OCH86199.1"/>
    <property type="molecule type" value="Genomic_DNA"/>
</dbReference>
<sequence length="742" mass="82120">MSAPHSAPSTATAVQETTRATLPGPKHPLDPLTPDEIVAVSLSIRRHTAAKTDIRAIRFITTYLLPPPKRAVLAFLGIPLDPGEEPEPKTEIVRKAEVDFFDVVSGNAYNAILSLKDGEWEVDSLEQLPEGVQPQITVEELLLCEDIIRADERVQKLAADVGVLPEQLHADGWAIGYDDRFPKKARIQQALLFARFSKHDNLYAHPMDFIPVVDSIAQKVIHIDFPPHYRKPQAGAPDATFTQHGLDVELSVPSTAPPPLAADALAAAQRERIPPPREAWDFLPDLMAQKPGEAFKVRDDVKPLHVVQPEGVSFKIDGHELEWQKWKMHIAFHHREGIAISTVTYNDDGNVRPIFYRLSLSEMVVPYGAPEHPHPRKHAFDVGEYGMGTMANELSLGCDCLGKIHYMPGSYVAHDGTAVVIKNVICIHEEDAGLLWKHTDFRVGGRSHAVRSRRLVVSMICTLANYEYIWNYYFYQDGNIELEIRLTGILQVYAARADEPNAFGTTVAPGINAHYHQHLFSIRVDPMVDGLHNTVVETDVLPLPAPPGSPANFAGNAFTTRERPIAAAHEGARDAGYATDRRWTVVNPRRRHAASGQCAGYTLGVRGATVPLMAHADGAVARRAAFARHPLWVVRDHEGPAGGRMWPAGKYVPQTRGEPEDSLPKWAQGDESLVGEDLLVYITAGITHIPRPEDWPVMPVEFVRLMFRPVHFFRSNPSMDVPGANDSHSRAAFENGDACCSD</sequence>
<dbReference type="OrthoDB" id="5379943at2759"/>
<evidence type="ECO:0000256" key="14">
    <source>
        <dbReference type="RuleBase" id="RU000672"/>
    </source>
</evidence>
<organism evidence="19 20">
    <name type="scientific">Obba rivulosa</name>
    <dbReference type="NCBI Taxonomy" id="1052685"/>
    <lineage>
        <taxon>Eukaryota</taxon>
        <taxon>Fungi</taxon>
        <taxon>Dikarya</taxon>
        <taxon>Basidiomycota</taxon>
        <taxon>Agaricomycotina</taxon>
        <taxon>Agaricomycetes</taxon>
        <taxon>Polyporales</taxon>
        <taxon>Gelatoporiaceae</taxon>
        <taxon>Obba</taxon>
    </lineage>
</organism>
<reference evidence="19 20" key="1">
    <citation type="submission" date="2016-07" db="EMBL/GenBank/DDBJ databases">
        <title>Draft genome of the white-rot fungus Obba rivulosa 3A-2.</title>
        <authorList>
            <consortium name="DOE Joint Genome Institute"/>
            <person name="Miettinen O."/>
            <person name="Riley R."/>
            <person name="Acob R."/>
            <person name="Barry K."/>
            <person name="Cullen D."/>
            <person name="De Vries R."/>
            <person name="Hainaut M."/>
            <person name="Hatakka A."/>
            <person name="Henrissat B."/>
            <person name="Hilden K."/>
            <person name="Kuo R."/>
            <person name="Labutti K."/>
            <person name="Lipzen A."/>
            <person name="Makela M.R."/>
            <person name="Sandor L."/>
            <person name="Spatafora J.W."/>
            <person name="Grigoriev I.V."/>
            <person name="Hibbett D.S."/>
        </authorList>
    </citation>
    <scope>NUCLEOTIDE SEQUENCE [LARGE SCALE GENOMIC DNA]</scope>
    <source>
        <strain evidence="19 20">3A-2</strain>
    </source>
</reference>
<dbReference type="GO" id="GO:0008131">
    <property type="term" value="F:primary methylamine oxidase activity"/>
    <property type="evidence" value="ECO:0007669"/>
    <property type="project" value="UniProtKB-EC"/>
</dbReference>
<dbReference type="Pfam" id="PF01179">
    <property type="entry name" value="Cu_amine_oxid"/>
    <property type="match status" value="1"/>
</dbReference>
<feature type="domain" description="Copper amine oxidase N2-terminal" evidence="17">
    <location>
        <begin position="27"/>
        <end position="88"/>
    </location>
</feature>
<proteinExistence type="inferred from homology"/>
<evidence type="ECO:0000256" key="11">
    <source>
        <dbReference type="ARBA" id="ARBA00048032"/>
    </source>
</evidence>
<evidence type="ECO:0000259" key="17">
    <source>
        <dbReference type="Pfam" id="PF02727"/>
    </source>
</evidence>
<dbReference type="InterPro" id="IPR015802">
    <property type="entry name" value="Cu_amine_oxidase_N3"/>
</dbReference>
<evidence type="ECO:0000256" key="7">
    <source>
        <dbReference type="ARBA" id="ARBA00022772"/>
    </source>
</evidence>
<keyword evidence="9 14" id="KW-0186">Copper</keyword>
<dbReference type="PANTHER" id="PTHR10638">
    <property type="entry name" value="COPPER AMINE OXIDASE"/>
    <property type="match status" value="1"/>
</dbReference>
<evidence type="ECO:0000256" key="6">
    <source>
        <dbReference type="ARBA" id="ARBA00022723"/>
    </source>
</evidence>
<evidence type="ECO:0000313" key="19">
    <source>
        <dbReference type="EMBL" id="OCH86199.1"/>
    </source>
</evidence>
<evidence type="ECO:0000256" key="13">
    <source>
        <dbReference type="PIRSR" id="PIRSR600269-51"/>
    </source>
</evidence>
<comment type="cofactor">
    <cofactor evidence="2">
        <name>Mn(2+)</name>
        <dbReference type="ChEBI" id="CHEBI:29035"/>
    </cofactor>
</comment>
<dbReference type="Proteomes" id="UP000250043">
    <property type="component" value="Unassembled WGS sequence"/>
</dbReference>
<keyword evidence="8 14" id="KW-0560">Oxidoreductase</keyword>
<comment type="subunit">
    <text evidence="5">Homodimer.</text>
</comment>
<evidence type="ECO:0000259" key="16">
    <source>
        <dbReference type="Pfam" id="PF01179"/>
    </source>
</evidence>
<feature type="region of interest" description="Disordered" evidence="15">
    <location>
        <begin position="1"/>
        <end position="30"/>
    </location>
</feature>
<keyword evidence="10" id="KW-0464">Manganese</keyword>
<dbReference type="Pfam" id="PF02727">
    <property type="entry name" value="Cu_amine_oxidN2"/>
    <property type="match status" value="1"/>
</dbReference>
<feature type="modified residue" description="2',4',5'-topaquinone" evidence="13">
    <location>
        <position position="466"/>
    </location>
</feature>
<dbReference type="PROSITE" id="PS01165">
    <property type="entry name" value="COPPER_AMINE_OXID_2"/>
    <property type="match status" value="1"/>
</dbReference>
<dbReference type="InterPro" id="IPR000269">
    <property type="entry name" value="Cu_amine_oxidase"/>
</dbReference>